<dbReference type="SUPFAM" id="SSF102215">
    <property type="entry name" value="Creatininase"/>
    <property type="match status" value="1"/>
</dbReference>
<dbReference type="PANTHER" id="PTHR35005:SF1">
    <property type="entry name" value="2-AMINO-5-FORMYLAMINO-6-RIBOSYLAMINOPYRIMIDIN-4(3H)-ONE 5'-MONOPHOSPHATE DEFORMYLASE"/>
    <property type="match status" value="1"/>
</dbReference>
<dbReference type="GO" id="GO:0046872">
    <property type="term" value="F:metal ion binding"/>
    <property type="evidence" value="ECO:0007669"/>
    <property type="project" value="UniProtKB-KW"/>
</dbReference>
<evidence type="ECO:0000313" key="8">
    <source>
        <dbReference type="Proteomes" id="UP000222106"/>
    </source>
</evidence>
<dbReference type="InterPro" id="IPR024087">
    <property type="entry name" value="Creatininase-like_sf"/>
</dbReference>
<comment type="caution">
    <text evidence="7">The sequence shown here is derived from an EMBL/GenBank/DDBJ whole genome shotgun (WGS) entry which is preliminary data.</text>
</comment>
<dbReference type="GO" id="GO:0016811">
    <property type="term" value="F:hydrolase activity, acting on carbon-nitrogen (but not peptide) bonds, in linear amides"/>
    <property type="evidence" value="ECO:0007669"/>
    <property type="project" value="TreeGrafter"/>
</dbReference>
<dbReference type="InterPro" id="IPR003785">
    <property type="entry name" value="Creatininase/forma_Hydrolase"/>
</dbReference>
<evidence type="ECO:0000313" key="7">
    <source>
        <dbReference type="EMBL" id="PFG40112.1"/>
    </source>
</evidence>
<gene>
    <name evidence="7" type="ORF">ATJ97_2633</name>
</gene>
<dbReference type="GO" id="GO:0006601">
    <property type="term" value="P:creatine biosynthetic process"/>
    <property type="evidence" value="ECO:0007669"/>
    <property type="project" value="InterPro"/>
</dbReference>
<protein>
    <submittedName>
        <fullName evidence="7">Creatinine amidohydrolase</fullName>
    </submittedName>
</protein>
<name>A0A2A9EPB0_9MICO</name>
<dbReference type="OrthoDB" id="9801445at2"/>
<dbReference type="Gene3D" id="3.40.50.10310">
    <property type="entry name" value="Creatininase"/>
    <property type="match status" value="1"/>
</dbReference>
<organism evidence="7 8">
    <name type="scientific">Georgenia soli</name>
    <dbReference type="NCBI Taxonomy" id="638953"/>
    <lineage>
        <taxon>Bacteria</taxon>
        <taxon>Bacillati</taxon>
        <taxon>Actinomycetota</taxon>
        <taxon>Actinomycetes</taxon>
        <taxon>Micrococcales</taxon>
        <taxon>Bogoriellaceae</taxon>
        <taxon>Georgenia</taxon>
    </lineage>
</organism>
<comment type="similarity">
    <text evidence="5">Belongs to the creatininase superfamily.</text>
</comment>
<sequence length="299" mass="31786">MDASMRRSTVQMSEIDAHTYRDWLASGQATVWVPVGALEQHGPHLPMGTDAILSRRIATAAAEATGGLVAQPVAYGYKSQQKSGGGNHLAGTTSLDASTLIGLTRDLVVSLLGQGARHVVLVNGHYENYQFLYEGVDLALRDLGLRPGDGSCVLLLSYWDYVSQETLRSVYPDGFPGWDVEHGGVLETSLMLHLEPELVDLGRAVDHAPADLPRFDRLPVVPSRTPATGCLSAPTGSDAAKGRLLFEQVTADLARDVAAELGLACRDAEPPVAGPEAGRYGDRDVPGRAAAEPLVRVDA</sequence>
<feature type="region of interest" description="Disordered" evidence="6">
    <location>
        <begin position="268"/>
        <end position="299"/>
    </location>
</feature>
<dbReference type="GO" id="GO:0006602">
    <property type="term" value="P:creatinine catabolic process"/>
    <property type="evidence" value="ECO:0007669"/>
    <property type="project" value="InterPro"/>
</dbReference>
<evidence type="ECO:0000256" key="4">
    <source>
        <dbReference type="ARBA" id="ARBA00022833"/>
    </source>
</evidence>
<evidence type="ECO:0000256" key="3">
    <source>
        <dbReference type="ARBA" id="ARBA00022801"/>
    </source>
</evidence>
<keyword evidence="3 7" id="KW-0378">Hydrolase</keyword>
<dbReference type="NCBIfam" id="TIGR04448">
    <property type="entry name" value="creatininase"/>
    <property type="match status" value="1"/>
</dbReference>
<keyword evidence="4" id="KW-0862">Zinc</keyword>
<evidence type="ECO:0000256" key="6">
    <source>
        <dbReference type="SAM" id="MobiDB-lite"/>
    </source>
</evidence>
<reference evidence="7 8" key="1">
    <citation type="submission" date="2017-10" db="EMBL/GenBank/DDBJ databases">
        <title>Sequencing the genomes of 1000 actinobacteria strains.</title>
        <authorList>
            <person name="Klenk H.-P."/>
        </authorList>
    </citation>
    <scope>NUCLEOTIDE SEQUENCE [LARGE SCALE GENOMIC DNA]</scope>
    <source>
        <strain evidence="7 8">DSM 21838</strain>
    </source>
</reference>
<dbReference type="PANTHER" id="PTHR35005">
    <property type="entry name" value="3-DEHYDRO-SCYLLO-INOSOSE HYDROLASE"/>
    <property type="match status" value="1"/>
</dbReference>
<dbReference type="InterPro" id="IPR031034">
    <property type="entry name" value="Creatininase"/>
</dbReference>
<dbReference type="AlphaFoldDB" id="A0A2A9EPB0"/>
<keyword evidence="2" id="KW-0479">Metal-binding</keyword>
<accession>A0A2A9EPB0</accession>
<dbReference type="EMBL" id="PDJI01000004">
    <property type="protein sequence ID" value="PFG40112.1"/>
    <property type="molecule type" value="Genomic_DNA"/>
</dbReference>
<comment type="cofactor">
    <cofactor evidence="1">
        <name>Zn(2+)</name>
        <dbReference type="ChEBI" id="CHEBI:29105"/>
    </cofactor>
</comment>
<keyword evidence="8" id="KW-1185">Reference proteome</keyword>
<evidence type="ECO:0000256" key="5">
    <source>
        <dbReference type="ARBA" id="ARBA00024029"/>
    </source>
</evidence>
<proteinExistence type="inferred from homology"/>
<dbReference type="RefSeq" id="WP_098484092.1">
    <property type="nucleotide sequence ID" value="NZ_PDJI01000004.1"/>
</dbReference>
<dbReference type="GO" id="GO:0009231">
    <property type="term" value="P:riboflavin biosynthetic process"/>
    <property type="evidence" value="ECO:0007669"/>
    <property type="project" value="TreeGrafter"/>
</dbReference>
<dbReference type="GO" id="GO:0047789">
    <property type="term" value="F:creatininase activity"/>
    <property type="evidence" value="ECO:0007669"/>
    <property type="project" value="InterPro"/>
</dbReference>
<dbReference type="Pfam" id="PF02633">
    <property type="entry name" value="Creatininase"/>
    <property type="match status" value="1"/>
</dbReference>
<evidence type="ECO:0000256" key="1">
    <source>
        <dbReference type="ARBA" id="ARBA00001947"/>
    </source>
</evidence>
<dbReference type="Proteomes" id="UP000222106">
    <property type="component" value="Unassembled WGS sequence"/>
</dbReference>
<evidence type="ECO:0000256" key="2">
    <source>
        <dbReference type="ARBA" id="ARBA00022723"/>
    </source>
</evidence>